<organism evidence="1 2">
    <name type="scientific">Gymnopus androsaceus JB14</name>
    <dbReference type="NCBI Taxonomy" id="1447944"/>
    <lineage>
        <taxon>Eukaryota</taxon>
        <taxon>Fungi</taxon>
        <taxon>Dikarya</taxon>
        <taxon>Basidiomycota</taxon>
        <taxon>Agaricomycotina</taxon>
        <taxon>Agaricomycetes</taxon>
        <taxon>Agaricomycetidae</taxon>
        <taxon>Agaricales</taxon>
        <taxon>Marasmiineae</taxon>
        <taxon>Omphalotaceae</taxon>
        <taxon>Gymnopus</taxon>
    </lineage>
</organism>
<dbReference type="AlphaFoldDB" id="A0A6A4ID14"/>
<sequence>MMIRRLTRKCGRWLREEQIAIVRFHEPTKDFQKCWEVKRQEARERSLKEVMDHGITYKARAPHQNMAKELVRGEMRKEFMTHGECLQYYHDSETHVHEFRKFTEEELAEIQRVNARYRELNEEMHQGQCCFERVIPDM</sequence>
<reference evidence="1" key="1">
    <citation type="journal article" date="2019" name="Environ. Microbiol.">
        <title>Fungal ecological strategies reflected in gene transcription - a case study of two litter decomposers.</title>
        <authorList>
            <person name="Barbi F."/>
            <person name="Kohler A."/>
            <person name="Barry K."/>
            <person name="Baskaran P."/>
            <person name="Daum C."/>
            <person name="Fauchery L."/>
            <person name="Ihrmark K."/>
            <person name="Kuo A."/>
            <person name="LaButti K."/>
            <person name="Lipzen A."/>
            <person name="Morin E."/>
            <person name="Grigoriev I.V."/>
            <person name="Henrissat B."/>
            <person name="Lindahl B."/>
            <person name="Martin F."/>
        </authorList>
    </citation>
    <scope>NUCLEOTIDE SEQUENCE</scope>
    <source>
        <strain evidence="1">JB14</strain>
    </source>
</reference>
<evidence type="ECO:0000313" key="1">
    <source>
        <dbReference type="EMBL" id="KAE9407643.1"/>
    </source>
</evidence>
<evidence type="ECO:0000313" key="2">
    <source>
        <dbReference type="Proteomes" id="UP000799118"/>
    </source>
</evidence>
<gene>
    <name evidence="1" type="ORF">BT96DRAFT_933082</name>
</gene>
<keyword evidence="2" id="KW-1185">Reference proteome</keyword>
<name>A0A6A4ID14_9AGAR</name>
<dbReference type="Proteomes" id="UP000799118">
    <property type="component" value="Unassembled WGS sequence"/>
</dbReference>
<proteinExistence type="predicted"/>
<protein>
    <submittedName>
        <fullName evidence="1">Uncharacterized protein</fullName>
    </submittedName>
</protein>
<accession>A0A6A4ID14</accession>
<dbReference type="EMBL" id="ML769394">
    <property type="protein sequence ID" value="KAE9407643.1"/>
    <property type="molecule type" value="Genomic_DNA"/>
</dbReference>